<comment type="caution">
    <text evidence="3">The sequence shown here is derived from an EMBL/GenBank/DDBJ whole genome shotgun (WGS) entry which is preliminary data.</text>
</comment>
<sequence length="68" mass="7713">MKNCHEYKCREYGQQGHSEARCLDVKCFKCTNLGHKSFNCPEADEGNEVEIDLANMDKATKNVDDVNS</sequence>
<dbReference type="SUPFAM" id="SSF57756">
    <property type="entry name" value="Retrovirus zinc finger-like domains"/>
    <property type="match status" value="1"/>
</dbReference>
<accession>A0A9Q0Y9T6</accession>
<keyword evidence="1" id="KW-0863">Zinc-finger</keyword>
<reference evidence="3" key="1">
    <citation type="submission" date="2021-10" db="EMBL/GenBank/DDBJ databases">
        <title>Tropical sea cucumber genome reveals ecological adaptation and Cuvierian tubules defense mechanism.</title>
        <authorList>
            <person name="Chen T."/>
        </authorList>
    </citation>
    <scope>NUCLEOTIDE SEQUENCE</scope>
    <source>
        <strain evidence="3">Nanhai2018</strain>
        <tissue evidence="3">Muscle</tissue>
    </source>
</reference>
<feature type="domain" description="CCHC-type" evidence="2">
    <location>
        <begin position="26"/>
        <end position="42"/>
    </location>
</feature>
<proteinExistence type="predicted"/>
<keyword evidence="1" id="KW-0862">Zinc</keyword>
<protein>
    <recommendedName>
        <fullName evidence="2">CCHC-type domain-containing protein</fullName>
    </recommendedName>
</protein>
<gene>
    <name evidence="3" type="ORF">HOLleu_43319</name>
</gene>
<evidence type="ECO:0000313" key="4">
    <source>
        <dbReference type="Proteomes" id="UP001152320"/>
    </source>
</evidence>
<keyword evidence="4" id="KW-1185">Reference proteome</keyword>
<evidence type="ECO:0000256" key="1">
    <source>
        <dbReference type="PROSITE-ProRule" id="PRU00047"/>
    </source>
</evidence>
<dbReference type="PROSITE" id="PS50158">
    <property type="entry name" value="ZF_CCHC"/>
    <property type="match status" value="1"/>
</dbReference>
<name>A0A9Q0Y9T6_HOLLE</name>
<evidence type="ECO:0000313" key="3">
    <source>
        <dbReference type="EMBL" id="KAJ8018598.1"/>
    </source>
</evidence>
<dbReference type="AlphaFoldDB" id="A0A9Q0Y9T6"/>
<evidence type="ECO:0000259" key="2">
    <source>
        <dbReference type="PROSITE" id="PS50158"/>
    </source>
</evidence>
<keyword evidence="1" id="KW-0479">Metal-binding</keyword>
<dbReference type="InterPro" id="IPR036875">
    <property type="entry name" value="Znf_CCHC_sf"/>
</dbReference>
<dbReference type="GO" id="GO:0003676">
    <property type="term" value="F:nucleic acid binding"/>
    <property type="evidence" value="ECO:0007669"/>
    <property type="project" value="InterPro"/>
</dbReference>
<dbReference type="Gene3D" id="4.10.60.10">
    <property type="entry name" value="Zinc finger, CCHC-type"/>
    <property type="match status" value="1"/>
</dbReference>
<dbReference type="InterPro" id="IPR001878">
    <property type="entry name" value="Znf_CCHC"/>
</dbReference>
<dbReference type="OrthoDB" id="8065943at2759"/>
<dbReference type="EMBL" id="JAIZAY010000268">
    <property type="protein sequence ID" value="KAJ8018598.1"/>
    <property type="molecule type" value="Genomic_DNA"/>
</dbReference>
<dbReference type="GO" id="GO:0008270">
    <property type="term" value="F:zinc ion binding"/>
    <property type="evidence" value="ECO:0007669"/>
    <property type="project" value="UniProtKB-KW"/>
</dbReference>
<organism evidence="3 4">
    <name type="scientific">Holothuria leucospilota</name>
    <name type="common">Black long sea cucumber</name>
    <name type="synonym">Mertensiothuria leucospilota</name>
    <dbReference type="NCBI Taxonomy" id="206669"/>
    <lineage>
        <taxon>Eukaryota</taxon>
        <taxon>Metazoa</taxon>
        <taxon>Echinodermata</taxon>
        <taxon>Eleutherozoa</taxon>
        <taxon>Echinozoa</taxon>
        <taxon>Holothuroidea</taxon>
        <taxon>Aspidochirotacea</taxon>
        <taxon>Aspidochirotida</taxon>
        <taxon>Holothuriidae</taxon>
        <taxon>Holothuria</taxon>
    </lineage>
</organism>
<dbReference type="Proteomes" id="UP001152320">
    <property type="component" value="Unassembled WGS sequence"/>
</dbReference>